<feature type="compositionally biased region" description="Acidic residues" evidence="11">
    <location>
        <begin position="13"/>
        <end position="31"/>
    </location>
</feature>
<dbReference type="InterPro" id="IPR001714">
    <property type="entry name" value="Pept_M24_MAP"/>
</dbReference>
<dbReference type="PANTHER" id="PTHR45777:SF2">
    <property type="entry name" value="METHIONINE AMINOPEPTIDASE 2"/>
    <property type="match status" value="1"/>
</dbReference>
<feature type="binding site" evidence="9">
    <location>
        <position position="285"/>
    </location>
    <ligand>
        <name>a divalent metal cation</name>
        <dbReference type="ChEBI" id="CHEBI:60240"/>
        <label>2</label>
        <note>catalytic</note>
    </ligand>
</feature>
<comment type="caution">
    <text evidence="13">The sequence shown here is derived from an EMBL/GenBank/DDBJ whole genome shotgun (WGS) entry which is preliminary data.</text>
</comment>
<feature type="binding site" evidence="9">
    <location>
        <position position="205"/>
    </location>
    <ligand>
        <name>a divalent metal cation</name>
        <dbReference type="ChEBI" id="CHEBI:60240"/>
        <label>1</label>
    </ligand>
</feature>
<proteinExistence type="inferred from homology"/>
<comment type="cofactor">
    <cofactor evidence="2">
        <name>Mn(2+)</name>
        <dbReference type="ChEBI" id="CHEBI:29035"/>
    </cofactor>
</comment>
<dbReference type="InterPro" id="IPR002468">
    <property type="entry name" value="Pept_M24A_MAP2"/>
</dbReference>
<dbReference type="InterPro" id="IPR050247">
    <property type="entry name" value="Met_Aminopeptidase_Type2"/>
</dbReference>
<dbReference type="CDD" id="cd01088">
    <property type="entry name" value="MetAP2"/>
    <property type="match status" value="1"/>
</dbReference>
<dbReference type="InterPro" id="IPR018349">
    <property type="entry name" value="Pept_M24A_MAP2_BS"/>
</dbReference>
<feature type="binding site" evidence="9">
    <location>
        <position position="293"/>
    </location>
    <ligand>
        <name>substrate</name>
    </ligand>
</feature>
<dbReference type="EC" id="3.4.11.18" evidence="9"/>
<evidence type="ECO:0000256" key="7">
    <source>
        <dbReference type="ARBA" id="ARBA00022723"/>
    </source>
</evidence>
<sequence length="451" mass="50133">MIQQPPPDQVDLKDEEDDEEEDIAPEGDAPAEEGAKKKKKKKKSKKKKTGAAPAVQSDPPRVGLSFLFPNGVYPEGEIQEYKNDNSYRTTSAEKKEAERLACEDIETTYQNIRRAAEVHRQVRAHARKHIRPGQTMTEIANNIEEGVRALVEVQGRDKGGMEAENWRVAGIGFPTGLSLNECAAHYTPNAGDTRVLQQKDMLKVDIGVQVNGRICDSAFTLSFEPTYDALLAAVKDATNTGVREAGIDVRLGDIGAAIQEVMESYEVVVGTNTYQVKSIENLSGHSIDKYRIHGGKTVPIVKTADQTKMEEGELFAIETFGSTGRGRVIESGDCSHYAKMRNPRGTLRQVWYLGIFYGLKCLIACTNRLESAKSLLRSIDKHFGTLPFCRRYLDRYGESKYLLALKSLVQEGIVQDYPPLTDVKGAMTAQFEHTILLRPTVKEVVSRGEDY</sequence>
<feature type="binding site" evidence="9">
    <location>
        <position position="432"/>
    </location>
    <ligand>
        <name>a divalent metal cation</name>
        <dbReference type="ChEBI" id="CHEBI:60240"/>
        <label>1</label>
    </ligand>
</feature>
<dbReference type="InterPro" id="IPR036388">
    <property type="entry name" value="WH-like_DNA-bd_sf"/>
</dbReference>
<dbReference type="AlphaFoldDB" id="A0A8H2XTK8"/>
<dbReference type="EMBL" id="CAJMWQ010001093">
    <property type="protein sequence ID" value="CAE6434607.1"/>
    <property type="molecule type" value="Genomic_DNA"/>
</dbReference>
<evidence type="ECO:0000256" key="11">
    <source>
        <dbReference type="SAM" id="MobiDB-lite"/>
    </source>
</evidence>
<comment type="similarity">
    <text evidence="9">Belongs to the peptidase M24A family. Methionine aminopeptidase eukaryotic type 2 subfamily.</text>
</comment>
<dbReference type="Gene3D" id="3.90.230.10">
    <property type="entry name" value="Creatinase/methionine aminopeptidase superfamily"/>
    <property type="match status" value="1"/>
</dbReference>
<gene>
    <name evidence="13" type="ORF">RDB_LOCUS63299</name>
</gene>
<dbReference type="PANTHER" id="PTHR45777">
    <property type="entry name" value="METHIONINE AMINOPEPTIDASE 2"/>
    <property type="match status" value="1"/>
</dbReference>
<feature type="binding site" evidence="9">
    <location>
        <position position="185"/>
    </location>
    <ligand>
        <name>substrate</name>
    </ligand>
</feature>
<dbReference type="Pfam" id="PF00557">
    <property type="entry name" value="Peptidase_M24"/>
    <property type="match status" value="1"/>
</dbReference>
<dbReference type="NCBIfam" id="TIGR00501">
    <property type="entry name" value="met_pdase_II"/>
    <property type="match status" value="1"/>
</dbReference>
<organism evidence="13 14">
    <name type="scientific">Rhizoctonia solani</name>
    <dbReference type="NCBI Taxonomy" id="456999"/>
    <lineage>
        <taxon>Eukaryota</taxon>
        <taxon>Fungi</taxon>
        <taxon>Dikarya</taxon>
        <taxon>Basidiomycota</taxon>
        <taxon>Agaricomycotina</taxon>
        <taxon>Agaricomycetes</taxon>
        <taxon>Cantharellales</taxon>
        <taxon>Ceratobasidiaceae</taxon>
        <taxon>Rhizoctonia</taxon>
    </lineage>
</organism>
<name>A0A8H2XTK8_9AGAM</name>
<evidence type="ECO:0000256" key="3">
    <source>
        <dbReference type="ARBA" id="ARBA00001954"/>
    </source>
</evidence>
<feature type="binding site" evidence="9">
    <location>
        <position position="432"/>
    </location>
    <ligand>
        <name>a divalent metal cation</name>
        <dbReference type="ChEBI" id="CHEBI:60240"/>
        <label>2</label>
        <note>catalytic</note>
    </ligand>
</feature>
<dbReference type="GO" id="GO:0004239">
    <property type="term" value="F:initiator methionyl aminopeptidase activity"/>
    <property type="evidence" value="ECO:0007669"/>
    <property type="project" value="UniProtKB-UniRule"/>
</dbReference>
<dbReference type="PRINTS" id="PR00599">
    <property type="entry name" value="MAPEPTIDASE"/>
</dbReference>
<protein>
    <recommendedName>
        <fullName evidence="9">Methionine aminopeptidase 2</fullName>
        <shortName evidence="9">MAP 2</shortName>
        <shortName evidence="9">MetAP 2</shortName>
        <ecNumber evidence="9">3.4.11.18</ecNumber>
    </recommendedName>
    <alternativeName>
        <fullName evidence="9">Peptidase M</fullName>
    </alternativeName>
</protein>
<comment type="cofactor">
    <cofactor evidence="3">
        <name>Fe(2+)</name>
        <dbReference type="ChEBI" id="CHEBI:29033"/>
    </cofactor>
</comment>
<dbReference type="InterPro" id="IPR000994">
    <property type="entry name" value="Pept_M24"/>
</dbReference>
<evidence type="ECO:0000256" key="8">
    <source>
        <dbReference type="ARBA" id="ARBA00022801"/>
    </source>
</evidence>
<dbReference type="Proteomes" id="UP000663826">
    <property type="component" value="Unassembled WGS sequence"/>
</dbReference>
<dbReference type="SUPFAM" id="SSF46785">
    <property type="entry name" value="Winged helix' DNA-binding domain"/>
    <property type="match status" value="1"/>
</dbReference>
<dbReference type="GO" id="GO:0006508">
    <property type="term" value="P:proteolysis"/>
    <property type="evidence" value="ECO:0007669"/>
    <property type="project" value="UniProtKB-KW"/>
</dbReference>
<dbReference type="InterPro" id="IPR036005">
    <property type="entry name" value="Creatinase/aminopeptidase-like"/>
</dbReference>
<comment type="subcellular location">
    <subcellularLocation>
        <location evidence="9">Cytoplasm</location>
    </subcellularLocation>
</comment>
<dbReference type="SUPFAM" id="SSF55920">
    <property type="entry name" value="Creatinase/aminopeptidase"/>
    <property type="match status" value="1"/>
</dbReference>
<dbReference type="Gene3D" id="1.10.10.10">
    <property type="entry name" value="Winged helix-like DNA-binding domain superfamily/Winged helix DNA-binding domain"/>
    <property type="match status" value="1"/>
</dbReference>
<comment type="cofactor">
    <cofactor evidence="9">
        <name>Co(2+)</name>
        <dbReference type="ChEBI" id="CHEBI:48828"/>
    </cofactor>
    <cofactor evidence="9">
        <name>Zn(2+)</name>
        <dbReference type="ChEBI" id="CHEBI:29105"/>
    </cofactor>
    <cofactor evidence="9">
        <name>Mn(2+)</name>
        <dbReference type="ChEBI" id="CHEBI:29035"/>
    </cofactor>
    <cofactor evidence="9">
        <name>Fe(2+)</name>
        <dbReference type="ChEBI" id="CHEBI:29033"/>
    </cofactor>
    <text evidence="9">Binds 2 divalent metal cations per subunit. Has a high-affinity and a low affinity metal-binding site. The true nature of the physiological cofactor is under debate. The enzyme is active with cobalt, zinc, manganese or divalent iron ions. Most likely, methionine aminopeptidases function as mononuclear Fe(2+)-metalloproteases under physiological conditions, and the catalytically relevant metal-binding site has been assigned to the histidine-containing high-affinity site.</text>
</comment>
<evidence type="ECO:0000256" key="10">
    <source>
        <dbReference type="RuleBase" id="RU003653"/>
    </source>
</evidence>
<feature type="domain" description="Peptidase M24" evidence="12">
    <location>
        <begin position="111"/>
        <end position="319"/>
    </location>
</feature>
<evidence type="ECO:0000313" key="13">
    <source>
        <dbReference type="EMBL" id="CAE6434607.1"/>
    </source>
</evidence>
<evidence type="ECO:0000256" key="5">
    <source>
        <dbReference type="ARBA" id="ARBA00022490"/>
    </source>
</evidence>
<keyword evidence="4 9" id="KW-0031">Aminopeptidase</keyword>
<evidence type="ECO:0000256" key="9">
    <source>
        <dbReference type="HAMAP-Rule" id="MF_03175"/>
    </source>
</evidence>
<evidence type="ECO:0000259" key="12">
    <source>
        <dbReference type="Pfam" id="PF00557"/>
    </source>
</evidence>
<dbReference type="GO" id="GO:0005737">
    <property type="term" value="C:cytoplasm"/>
    <property type="evidence" value="ECO:0007669"/>
    <property type="project" value="UniProtKB-SubCell"/>
</dbReference>
<comment type="catalytic activity">
    <reaction evidence="1 9 10">
        <text>Release of N-terminal amino acids, preferentially methionine, from peptides and arylamides.</text>
        <dbReference type="EC" id="3.4.11.18"/>
    </reaction>
</comment>
<evidence type="ECO:0000256" key="1">
    <source>
        <dbReference type="ARBA" id="ARBA00000294"/>
    </source>
</evidence>
<feature type="binding site" evidence="9">
    <location>
        <position position="318"/>
    </location>
    <ligand>
        <name>a divalent metal cation</name>
        <dbReference type="ChEBI" id="CHEBI:60240"/>
        <label>2</label>
        <note>catalytic</note>
    </ligand>
</feature>
<feature type="binding site" evidence="9">
    <location>
        <position position="216"/>
    </location>
    <ligand>
        <name>a divalent metal cation</name>
        <dbReference type="ChEBI" id="CHEBI:60240"/>
        <label>1</label>
    </ligand>
</feature>
<dbReference type="InterPro" id="IPR036390">
    <property type="entry name" value="WH_DNA-bd_sf"/>
</dbReference>
<dbReference type="HAMAP" id="MF_03175">
    <property type="entry name" value="MetAP_2_euk"/>
    <property type="match status" value="1"/>
</dbReference>
<keyword evidence="6 9" id="KW-0645">Protease</keyword>
<comment type="function">
    <text evidence="9 10">Cotranslationally removes the N-terminal methionine from nascent proteins. The N-terminal methionine is often cleaved when the second residue in the primary sequence is small and uncharged (Met-Ala-, Cys, Gly, Pro, Ser, Thr, or Val).</text>
</comment>
<evidence type="ECO:0000256" key="2">
    <source>
        <dbReference type="ARBA" id="ARBA00001936"/>
    </source>
</evidence>
<dbReference type="PROSITE" id="PS01202">
    <property type="entry name" value="MAP_2"/>
    <property type="match status" value="1"/>
</dbReference>
<feature type="binding site" evidence="9">
    <location>
        <position position="216"/>
    </location>
    <ligand>
        <name>a divalent metal cation</name>
        <dbReference type="ChEBI" id="CHEBI:60240"/>
        <label>2</label>
        <note>catalytic</note>
    </ligand>
</feature>
<dbReference type="GO" id="GO:0070006">
    <property type="term" value="F:metalloaminopeptidase activity"/>
    <property type="evidence" value="ECO:0007669"/>
    <property type="project" value="UniProtKB-UniRule"/>
</dbReference>
<keyword evidence="8 9" id="KW-0378">Hydrolase</keyword>
<feature type="compositionally biased region" description="Basic residues" evidence="11">
    <location>
        <begin position="36"/>
        <end position="49"/>
    </location>
</feature>
<reference evidence="13" key="1">
    <citation type="submission" date="2021-01" db="EMBL/GenBank/DDBJ databases">
        <authorList>
            <person name="Kaushik A."/>
        </authorList>
    </citation>
    <scope>NUCLEOTIDE SEQUENCE</scope>
    <source>
        <strain evidence="13">AG1-1B</strain>
    </source>
</reference>
<keyword evidence="7 9" id="KW-0479">Metal-binding</keyword>
<evidence type="ECO:0000256" key="6">
    <source>
        <dbReference type="ARBA" id="ARBA00022670"/>
    </source>
</evidence>
<dbReference type="GO" id="GO:0046872">
    <property type="term" value="F:metal ion binding"/>
    <property type="evidence" value="ECO:0007669"/>
    <property type="project" value="UniProtKB-UniRule"/>
</dbReference>
<evidence type="ECO:0000313" key="14">
    <source>
        <dbReference type="Proteomes" id="UP000663826"/>
    </source>
</evidence>
<feature type="region of interest" description="Disordered" evidence="11">
    <location>
        <begin position="1"/>
        <end position="63"/>
    </location>
</feature>
<evidence type="ECO:0000256" key="4">
    <source>
        <dbReference type="ARBA" id="ARBA00022438"/>
    </source>
</evidence>
<accession>A0A8H2XTK8</accession>
<keyword evidence="5 9" id="KW-0963">Cytoplasm</keyword>